<dbReference type="InterPro" id="IPR015424">
    <property type="entry name" value="PyrdxlP-dep_Trfase"/>
</dbReference>
<gene>
    <name evidence="8" type="ORF">G3I74_07025</name>
</gene>
<dbReference type="FunFam" id="3.40.640.10:FF:000033">
    <property type="entry name" value="Aspartate aminotransferase"/>
    <property type="match status" value="1"/>
</dbReference>
<dbReference type="GO" id="GO:0008483">
    <property type="term" value="F:transaminase activity"/>
    <property type="evidence" value="ECO:0007669"/>
    <property type="project" value="UniProtKB-KW"/>
</dbReference>
<dbReference type="InterPro" id="IPR004839">
    <property type="entry name" value="Aminotransferase_I/II_large"/>
</dbReference>
<dbReference type="GO" id="GO:0006520">
    <property type="term" value="P:amino acid metabolic process"/>
    <property type="evidence" value="ECO:0007669"/>
    <property type="project" value="InterPro"/>
</dbReference>
<dbReference type="AlphaFoldDB" id="A0A845UY96"/>
<dbReference type="RefSeq" id="WP_164210855.1">
    <property type="nucleotide sequence ID" value="NZ_JAAGSC010000039.1"/>
</dbReference>
<evidence type="ECO:0000256" key="3">
    <source>
        <dbReference type="ARBA" id="ARBA00022576"/>
    </source>
</evidence>
<keyword evidence="5" id="KW-0663">Pyridoxal phosphate</keyword>
<dbReference type="EC" id="2.6.1.-" evidence="6"/>
<dbReference type="EMBL" id="JAAGSC010000039">
    <property type="protein sequence ID" value="NDY95474.1"/>
    <property type="molecule type" value="Genomic_DNA"/>
</dbReference>
<dbReference type="Pfam" id="PF00155">
    <property type="entry name" value="Aminotran_1_2"/>
    <property type="match status" value="1"/>
</dbReference>
<evidence type="ECO:0000313" key="9">
    <source>
        <dbReference type="Proteomes" id="UP000484885"/>
    </source>
</evidence>
<comment type="similarity">
    <text evidence="2 6">Belongs to the class-I pyridoxal-phosphate-dependent aminotransferase family.</text>
</comment>
<evidence type="ECO:0000313" key="8">
    <source>
        <dbReference type="EMBL" id="NDY95474.1"/>
    </source>
</evidence>
<dbReference type="InterPro" id="IPR015421">
    <property type="entry name" value="PyrdxlP-dep_Trfase_major"/>
</dbReference>
<keyword evidence="4 6" id="KW-0808">Transferase</keyword>
<accession>A0A845UY96</accession>
<organism evidence="8 9">
    <name type="scientific">Wenzhouxiangella limi</name>
    <dbReference type="NCBI Taxonomy" id="2707351"/>
    <lineage>
        <taxon>Bacteria</taxon>
        <taxon>Pseudomonadati</taxon>
        <taxon>Pseudomonadota</taxon>
        <taxon>Gammaproteobacteria</taxon>
        <taxon>Chromatiales</taxon>
        <taxon>Wenzhouxiangellaceae</taxon>
        <taxon>Wenzhouxiangella</taxon>
    </lineage>
</organism>
<reference evidence="8 9" key="1">
    <citation type="submission" date="2020-02" db="EMBL/GenBank/DDBJ databases">
        <authorList>
            <person name="Zhang X.-Y."/>
        </authorList>
    </citation>
    <scope>NUCLEOTIDE SEQUENCE [LARGE SCALE GENOMIC DNA]</scope>
    <source>
        <strain evidence="8 9">C33</strain>
    </source>
</reference>
<dbReference type="Gene3D" id="3.90.1150.10">
    <property type="entry name" value="Aspartate Aminotransferase, domain 1"/>
    <property type="match status" value="1"/>
</dbReference>
<sequence length="396" mass="42377">MTIQLSKRVAQVKPSATIAMSMKAAELRAKGRDIISLSMGEPDFDTPEHIRAAAIEAINEGQTRYTAVDGIPALKQAIIDKLARDNNLAYEASQILVSNGAKQAIYNLLQATIDPGNEVIVPAPYWVSYPDMVRLADGQPVILKTTPDSNYLISPTQLAASITDQTRMLMLNSPSNPTGQAYSLQQLAELGEVLLEHPRILICSDDIYEHIWWADEPFASIAEVVPALKDRLVVINGVSKGYAMTGWRIGYAAGPAAVIKEMRKVQGQSTSNPCSISQAAAVAALAGDQSCVAEMCVAFRERHDWLQPALDALPGVSCSPGKGAFYLFADFSGAIRTLGLDDDLGLAEHLLEHAGVASVPGTAFGAPGHLRLSFACGLDTLKAAVERIEKALDPQA</sequence>
<comment type="caution">
    <text evidence="8">The sequence shown here is derived from an EMBL/GenBank/DDBJ whole genome shotgun (WGS) entry which is preliminary data.</text>
</comment>
<keyword evidence="3 6" id="KW-0032">Aminotransferase</keyword>
<proteinExistence type="inferred from homology"/>
<dbReference type="PANTHER" id="PTHR46383">
    <property type="entry name" value="ASPARTATE AMINOTRANSFERASE"/>
    <property type="match status" value="1"/>
</dbReference>
<dbReference type="PROSITE" id="PS00105">
    <property type="entry name" value="AA_TRANSFER_CLASS_1"/>
    <property type="match status" value="1"/>
</dbReference>
<evidence type="ECO:0000256" key="5">
    <source>
        <dbReference type="ARBA" id="ARBA00022898"/>
    </source>
</evidence>
<protein>
    <recommendedName>
        <fullName evidence="6">Aminotransferase</fullName>
        <ecNumber evidence="6">2.6.1.-</ecNumber>
    </recommendedName>
</protein>
<dbReference type="SUPFAM" id="SSF53383">
    <property type="entry name" value="PLP-dependent transferases"/>
    <property type="match status" value="1"/>
</dbReference>
<evidence type="ECO:0000259" key="7">
    <source>
        <dbReference type="Pfam" id="PF00155"/>
    </source>
</evidence>
<evidence type="ECO:0000256" key="6">
    <source>
        <dbReference type="RuleBase" id="RU000481"/>
    </source>
</evidence>
<keyword evidence="9" id="KW-1185">Reference proteome</keyword>
<dbReference type="Proteomes" id="UP000484885">
    <property type="component" value="Unassembled WGS sequence"/>
</dbReference>
<dbReference type="GO" id="GO:0030170">
    <property type="term" value="F:pyridoxal phosphate binding"/>
    <property type="evidence" value="ECO:0007669"/>
    <property type="project" value="InterPro"/>
</dbReference>
<dbReference type="PANTHER" id="PTHR46383:SF1">
    <property type="entry name" value="ASPARTATE AMINOTRANSFERASE"/>
    <property type="match status" value="1"/>
</dbReference>
<evidence type="ECO:0000256" key="1">
    <source>
        <dbReference type="ARBA" id="ARBA00001933"/>
    </source>
</evidence>
<dbReference type="InterPro" id="IPR050596">
    <property type="entry name" value="AspAT/PAT-like"/>
</dbReference>
<name>A0A845UY96_9GAMM</name>
<evidence type="ECO:0000256" key="4">
    <source>
        <dbReference type="ARBA" id="ARBA00022679"/>
    </source>
</evidence>
<dbReference type="InterPro" id="IPR015422">
    <property type="entry name" value="PyrdxlP-dep_Trfase_small"/>
</dbReference>
<feature type="domain" description="Aminotransferase class I/classII large" evidence="7">
    <location>
        <begin position="33"/>
        <end position="388"/>
    </location>
</feature>
<comment type="cofactor">
    <cofactor evidence="1 6">
        <name>pyridoxal 5'-phosphate</name>
        <dbReference type="ChEBI" id="CHEBI:597326"/>
    </cofactor>
</comment>
<dbReference type="Gene3D" id="3.40.640.10">
    <property type="entry name" value="Type I PLP-dependent aspartate aminotransferase-like (Major domain)"/>
    <property type="match status" value="1"/>
</dbReference>
<dbReference type="CDD" id="cd00609">
    <property type="entry name" value="AAT_like"/>
    <property type="match status" value="1"/>
</dbReference>
<dbReference type="InterPro" id="IPR004838">
    <property type="entry name" value="NHTrfase_class1_PyrdxlP-BS"/>
</dbReference>
<evidence type="ECO:0000256" key="2">
    <source>
        <dbReference type="ARBA" id="ARBA00007441"/>
    </source>
</evidence>